<feature type="region of interest" description="Disordered" evidence="1">
    <location>
        <begin position="1"/>
        <end position="21"/>
    </location>
</feature>
<accession>A0ABR2K4S6</accession>
<dbReference type="Proteomes" id="UP001470230">
    <property type="component" value="Unassembled WGS sequence"/>
</dbReference>
<reference evidence="2 3" key="1">
    <citation type="submission" date="2024-04" db="EMBL/GenBank/DDBJ databases">
        <title>Tritrichomonas musculus Genome.</title>
        <authorList>
            <person name="Alves-Ferreira E."/>
            <person name="Grigg M."/>
            <person name="Lorenzi H."/>
            <person name="Galac M."/>
        </authorList>
    </citation>
    <scope>NUCLEOTIDE SEQUENCE [LARGE SCALE GENOMIC DNA]</scope>
    <source>
        <strain evidence="2 3">EAF2021</strain>
    </source>
</reference>
<evidence type="ECO:0000313" key="3">
    <source>
        <dbReference type="Proteomes" id="UP001470230"/>
    </source>
</evidence>
<dbReference type="EMBL" id="JAPFFF010000007">
    <property type="protein sequence ID" value="KAK8885813.1"/>
    <property type="molecule type" value="Genomic_DNA"/>
</dbReference>
<evidence type="ECO:0000256" key="1">
    <source>
        <dbReference type="SAM" id="MobiDB-lite"/>
    </source>
</evidence>
<name>A0ABR2K4S6_9EUKA</name>
<protein>
    <submittedName>
        <fullName evidence="2">Uncharacterized protein</fullName>
    </submittedName>
</protein>
<evidence type="ECO:0000313" key="2">
    <source>
        <dbReference type="EMBL" id="KAK8885813.1"/>
    </source>
</evidence>
<keyword evidence="3" id="KW-1185">Reference proteome</keyword>
<gene>
    <name evidence="2" type="ORF">M9Y10_041267</name>
</gene>
<proteinExistence type="predicted"/>
<sequence length="106" mass="12187">MNTVIANQGADIPQNDSQWESMPAQEVLRKIGDSMGRLQPNIVENIYQWIISSWQEKFGDEEVQLSDDELAEFINTTIAKDPTLFDQLKNLIEQIFAENDQFTIPQ</sequence>
<organism evidence="2 3">
    <name type="scientific">Tritrichomonas musculus</name>
    <dbReference type="NCBI Taxonomy" id="1915356"/>
    <lineage>
        <taxon>Eukaryota</taxon>
        <taxon>Metamonada</taxon>
        <taxon>Parabasalia</taxon>
        <taxon>Tritrichomonadida</taxon>
        <taxon>Tritrichomonadidae</taxon>
        <taxon>Tritrichomonas</taxon>
    </lineage>
</organism>
<comment type="caution">
    <text evidence="2">The sequence shown here is derived from an EMBL/GenBank/DDBJ whole genome shotgun (WGS) entry which is preliminary data.</text>
</comment>